<dbReference type="AlphaFoldDB" id="A0A9P6N2R1"/>
<dbReference type="Pfam" id="PF12937">
    <property type="entry name" value="F-box-like"/>
    <property type="match status" value="1"/>
</dbReference>
<dbReference type="EMBL" id="JAAAID010000162">
    <property type="protein sequence ID" value="KAG0021389.1"/>
    <property type="molecule type" value="Genomic_DNA"/>
</dbReference>
<organism evidence="2 3">
    <name type="scientific">Entomortierella chlamydospora</name>
    <dbReference type="NCBI Taxonomy" id="101097"/>
    <lineage>
        <taxon>Eukaryota</taxon>
        <taxon>Fungi</taxon>
        <taxon>Fungi incertae sedis</taxon>
        <taxon>Mucoromycota</taxon>
        <taxon>Mortierellomycotina</taxon>
        <taxon>Mortierellomycetes</taxon>
        <taxon>Mortierellales</taxon>
        <taxon>Mortierellaceae</taxon>
        <taxon>Entomortierella</taxon>
    </lineage>
</organism>
<accession>A0A9P6N2R1</accession>
<dbReference type="Gene3D" id="1.20.1280.50">
    <property type="match status" value="1"/>
</dbReference>
<dbReference type="Gene3D" id="3.80.10.10">
    <property type="entry name" value="Ribonuclease Inhibitor"/>
    <property type="match status" value="1"/>
</dbReference>
<dbReference type="SUPFAM" id="SSF81383">
    <property type="entry name" value="F-box domain"/>
    <property type="match status" value="1"/>
</dbReference>
<comment type="caution">
    <text evidence="2">The sequence shown here is derived from an EMBL/GenBank/DDBJ whole genome shotgun (WGS) entry which is preliminary data.</text>
</comment>
<evidence type="ECO:0000313" key="2">
    <source>
        <dbReference type="EMBL" id="KAG0021389.1"/>
    </source>
</evidence>
<gene>
    <name evidence="2" type="ORF">BGZ80_002504</name>
</gene>
<name>A0A9P6N2R1_9FUNG</name>
<proteinExistence type="predicted"/>
<dbReference type="InterPro" id="IPR032675">
    <property type="entry name" value="LRR_dom_sf"/>
</dbReference>
<dbReference type="Proteomes" id="UP000703661">
    <property type="component" value="Unassembled WGS sequence"/>
</dbReference>
<reference evidence="2" key="1">
    <citation type="journal article" date="2020" name="Fungal Divers.">
        <title>Resolving the Mortierellaceae phylogeny through synthesis of multi-gene phylogenetics and phylogenomics.</title>
        <authorList>
            <person name="Vandepol N."/>
            <person name="Liber J."/>
            <person name="Desiro A."/>
            <person name="Na H."/>
            <person name="Kennedy M."/>
            <person name="Barry K."/>
            <person name="Grigoriev I.V."/>
            <person name="Miller A.N."/>
            <person name="O'Donnell K."/>
            <person name="Stajich J.E."/>
            <person name="Bonito G."/>
        </authorList>
    </citation>
    <scope>NUCLEOTIDE SEQUENCE</scope>
    <source>
        <strain evidence="2">NRRL 2769</strain>
    </source>
</reference>
<protein>
    <recommendedName>
        <fullName evidence="1">F-box domain-containing protein</fullName>
    </recommendedName>
</protein>
<dbReference type="InterPro" id="IPR036047">
    <property type="entry name" value="F-box-like_dom_sf"/>
</dbReference>
<sequence length="383" mass="43989">MSTIDNLPPEILADIFAHEGLSDIARQVCHRWREIALPIWQRRLVLLPSDPFKDLGMLEYFQNFSLQDRIFVRALDFCSRREYDSNNNSVFYVEVADQACLRNALLIQSLLGSKIIELSLTDTGWSPESLSDILQANYRATRHLTHFQISLFQTESFRTSNLVDSMIGLFRRDASYLKSLVLDLAQTLPTSAWAAIAECTQLDSFHLGLHRSSEPILTDILGLVLPKWTSLTSIYICQPRFLSAEILSLLYKHLPHPHQLRELHLIFEACKASLYEQEFIEMIHAMPNLQILVAHLDWTNRMMEHVAVKLPNLRELSITCANLNFTCSGISYTTWGQGLEKVNMRTSGKIWGGFLEAIRRRSRRVKTLVYGSMKWGGSVDEWE</sequence>
<evidence type="ECO:0000313" key="3">
    <source>
        <dbReference type="Proteomes" id="UP000703661"/>
    </source>
</evidence>
<dbReference type="SUPFAM" id="SSF52047">
    <property type="entry name" value="RNI-like"/>
    <property type="match status" value="1"/>
</dbReference>
<feature type="domain" description="F-box" evidence="1">
    <location>
        <begin position="4"/>
        <end position="43"/>
    </location>
</feature>
<keyword evidence="3" id="KW-1185">Reference proteome</keyword>
<evidence type="ECO:0000259" key="1">
    <source>
        <dbReference type="Pfam" id="PF12937"/>
    </source>
</evidence>
<dbReference type="InterPro" id="IPR001810">
    <property type="entry name" value="F-box_dom"/>
</dbReference>